<proteinExistence type="predicted"/>
<dbReference type="RefSeq" id="WP_256418302.1">
    <property type="nucleotide sequence ID" value="NZ_JANHDL010000005.1"/>
</dbReference>
<keyword evidence="1" id="KW-0812">Transmembrane</keyword>
<dbReference type="AlphaFoldDB" id="A0ABD6C1T7"/>
<reference evidence="2 3" key="1">
    <citation type="journal article" date="2019" name="Int. J. Syst. Evol. Microbiol.">
        <title>The Global Catalogue of Microorganisms (GCM) 10K type strain sequencing project: providing services to taxonomists for standard genome sequencing and annotation.</title>
        <authorList>
            <consortium name="The Broad Institute Genomics Platform"/>
            <consortium name="The Broad Institute Genome Sequencing Center for Infectious Disease"/>
            <person name="Wu L."/>
            <person name="Ma J."/>
        </authorList>
    </citation>
    <scope>NUCLEOTIDE SEQUENCE [LARGE SCALE GENOMIC DNA]</scope>
    <source>
        <strain evidence="2 3">CGMCC 1.12689</strain>
    </source>
</reference>
<feature type="transmembrane region" description="Helical" evidence="1">
    <location>
        <begin position="85"/>
        <end position="113"/>
    </location>
</feature>
<evidence type="ECO:0000256" key="1">
    <source>
        <dbReference type="SAM" id="Phobius"/>
    </source>
</evidence>
<gene>
    <name evidence="2" type="ORF">ACFR9T_10120</name>
</gene>
<feature type="transmembrane region" description="Helical" evidence="1">
    <location>
        <begin position="50"/>
        <end position="73"/>
    </location>
</feature>
<sequence>MIAVSRRIRGGVLLALAAAAFAGAAAVAPVIVPETGGAAGSPDLVVPSPVSMLAAPALLAAGSVFLVAGAAALGDADLSARAALLVPAVGGVAAVALGIGVGTDFGAAAAAVAAPEVLAALRSGPPAAVAVGALWALDPAAWRP</sequence>
<dbReference type="EMBL" id="JBHUDB010000006">
    <property type="protein sequence ID" value="MFD1570938.1"/>
    <property type="molecule type" value="Genomic_DNA"/>
</dbReference>
<feature type="transmembrane region" description="Helical" evidence="1">
    <location>
        <begin position="119"/>
        <end position="137"/>
    </location>
</feature>
<name>A0ABD6C1T7_9EURY</name>
<dbReference type="Proteomes" id="UP001597185">
    <property type="component" value="Unassembled WGS sequence"/>
</dbReference>
<keyword evidence="3" id="KW-1185">Reference proteome</keyword>
<organism evidence="2 3">
    <name type="scientific">Halorubrum laminariae</name>
    <dbReference type="NCBI Taxonomy" id="1433523"/>
    <lineage>
        <taxon>Archaea</taxon>
        <taxon>Methanobacteriati</taxon>
        <taxon>Methanobacteriota</taxon>
        <taxon>Stenosarchaea group</taxon>
        <taxon>Halobacteria</taxon>
        <taxon>Halobacteriales</taxon>
        <taxon>Haloferacaceae</taxon>
        <taxon>Halorubrum</taxon>
    </lineage>
</organism>
<comment type="caution">
    <text evidence="2">The sequence shown here is derived from an EMBL/GenBank/DDBJ whole genome shotgun (WGS) entry which is preliminary data.</text>
</comment>
<evidence type="ECO:0000313" key="2">
    <source>
        <dbReference type="EMBL" id="MFD1570938.1"/>
    </source>
</evidence>
<accession>A0ABD6C1T7</accession>
<keyword evidence="1" id="KW-0472">Membrane</keyword>
<keyword evidence="1" id="KW-1133">Transmembrane helix</keyword>
<evidence type="ECO:0000313" key="3">
    <source>
        <dbReference type="Proteomes" id="UP001597185"/>
    </source>
</evidence>
<protein>
    <submittedName>
        <fullName evidence="2">Uncharacterized protein</fullName>
    </submittedName>
</protein>